<dbReference type="GO" id="GO:0003993">
    <property type="term" value="F:acid phosphatase activity"/>
    <property type="evidence" value="ECO:0007669"/>
    <property type="project" value="TreeGrafter"/>
</dbReference>
<accession>A0A8J2WPH3</accession>
<dbReference type="Pfam" id="PF00313">
    <property type="entry name" value="CSD"/>
    <property type="match status" value="1"/>
</dbReference>
<dbReference type="InterPro" id="IPR002059">
    <property type="entry name" value="CSP_DNA-bd"/>
</dbReference>
<dbReference type="Gene3D" id="3.40.50.1000">
    <property type="entry name" value="HAD superfamily/HAD-like"/>
    <property type="match status" value="1"/>
</dbReference>
<dbReference type="SFLD" id="SFLDS00003">
    <property type="entry name" value="Haloacid_Dehalogenase"/>
    <property type="match status" value="1"/>
</dbReference>
<evidence type="ECO:0000313" key="3">
    <source>
        <dbReference type="EMBL" id="CAH0375150.1"/>
    </source>
</evidence>
<dbReference type="PANTHER" id="PTHR17901:SF14">
    <property type="entry name" value="MAGNESIUM-DEPENDENT PHOSPHATASE 1"/>
    <property type="match status" value="1"/>
</dbReference>
<dbReference type="SMART" id="SM00357">
    <property type="entry name" value="CSP"/>
    <property type="match status" value="1"/>
</dbReference>
<dbReference type="PANTHER" id="PTHR17901">
    <property type="entry name" value="MAGNESIUM-DEPENDENT PHOSPHATASE 1 MDP1"/>
    <property type="match status" value="1"/>
</dbReference>
<name>A0A8J2WPH3_9STRA</name>
<dbReference type="Gene3D" id="2.40.50.140">
    <property type="entry name" value="Nucleic acid-binding proteins"/>
    <property type="match status" value="1"/>
</dbReference>
<evidence type="ECO:0000313" key="4">
    <source>
        <dbReference type="Proteomes" id="UP000789595"/>
    </source>
</evidence>
<dbReference type="InterPro" id="IPR011129">
    <property type="entry name" value="CSD"/>
</dbReference>
<dbReference type="InterPro" id="IPR036412">
    <property type="entry name" value="HAD-like_sf"/>
</dbReference>
<feature type="domain" description="CSD" evidence="2">
    <location>
        <begin position="214"/>
        <end position="280"/>
    </location>
</feature>
<dbReference type="SUPFAM" id="SSF88697">
    <property type="entry name" value="PUA domain-like"/>
    <property type="match status" value="1"/>
</dbReference>
<organism evidence="3 4">
    <name type="scientific">Pelagomonas calceolata</name>
    <dbReference type="NCBI Taxonomy" id="35677"/>
    <lineage>
        <taxon>Eukaryota</taxon>
        <taxon>Sar</taxon>
        <taxon>Stramenopiles</taxon>
        <taxon>Ochrophyta</taxon>
        <taxon>Pelagophyceae</taxon>
        <taxon>Pelagomonadales</taxon>
        <taxon>Pelagomonadaceae</taxon>
        <taxon>Pelagomonas</taxon>
    </lineage>
</organism>
<protein>
    <recommendedName>
        <fullName evidence="2">CSD domain-containing protein</fullName>
    </recommendedName>
</protein>
<dbReference type="CDD" id="cd04458">
    <property type="entry name" value="CSP_CDS"/>
    <property type="match status" value="1"/>
</dbReference>
<gene>
    <name evidence="3" type="ORF">PECAL_4P24730</name>
</gene>
<dbReference type="SFLD" id="SFLDG01129">
    <property type="entry name" value="C1.5:_HAD__Beta-PGM__Phosphata"/>
    <property type="match status" value="1"/>
</dbReference>
<proteinExistence type="predicted"/>
<sequence length="439" mass="47477">MPHRCIAVALHAVAASALVARPKLIVFDLDATLWTPELYKLRRLPNYASAGPPGPMADQDVKLYAGARAALEELATDEAWKDTALACASRTNKGPWARQLLRDFTVAGRSLDDLLEYKEIFTGDKIAHFNNLEQKSEIDFGDMLFFDDARDGKYGNCAKVAQMGVCSAHCPDGITTEVWTNALAEFSRLKEAGEGMGTVVDAPGRVPEALPEGLVAASIKMFRDEKNFGFVRVDGVKGDVFFHGSSVASNVALAPGMKVKVRIGVDSRGRRQCDAVEAVDGAGDTLDEVERPIFSMNMPFAGLVAHGVKTLETRNHTMFVPYEGQEVLLHVGRRTYPDGGVHREILGRSLDEAEIDRVTSLPSGFSRGQAVAVVRVGKTELIADESDRCAPEVEAGACATGQAMGRYVTTITDARWLGRGVPMRGQPGVFAARVPRSVL</sequence>
<dbReference type="Proteomes" id="UP000789595">
    <property type="component" value="Unassembled WGS sequence"/>
</dbReference>
<keyword evidence="4" id="KW-1185">Reference proteome</keyword>
<dbReference type="OrthoDB" id="2865258at2759"/>
<dbReference type="EMBL" id="CAKKNE010000004">
    <property type="protein sequence ID" value="CAH0375150.1"/>
    <property type="molecule type" value="Genomic_DNA"/>
</dbReference>
<dbReference type="InterPro" id="IPR023214">
    <property type="entry name" value="HAD_sf"/>
</dbReference>
<evidence type="ECO:0000259" key="2">
    <source>
        <dbReference type="PROSITE" id="PS51857"/>
    </source>
</evidence>
<dbReference type="InterPro" id="IPR012340">
    <property type="entry name" value="NA-bd_OB-fold"/>
</dbReference>
<dbReference type="AlphaFoldDB" id="A0A8J2WPH3"/>
<dbReference type="SFLD" id="SFLDG01131">
    <property type="entry name" value="C1.5.2:_MDP_Like"/>
    <property type="match status" value="1"/>
</dbReference>
<evidence type="ECO:0000256" key="1">
    <source>
        <dbReference type="SAM" id="SignalP"/>
    </source>
</evidence>
<comment type="caution">
    <text evidence="3">The sequence shown here is derived from an EMBL/GenBank/DDBJ whole genome shotgun (WGS) entry which is preliminary data.</text>
</comment>
<dbReference type="Pfam" id="PF12689">
    <property type="entry name" value="Acid_PPase"/>
    <property type="match status" value="1"/>
</dbReference>
<dbReference type="GO" id="GO:0003676">
    <property type="term" value="F:nucleic acid binding"/>
    <property type="evidence" value="ECO:0007669"/>
    <property type="project" value="InterPro"/>
</dbReference>
<feature type="chain" id="PRO_5035278216" description="CSD domain-containing protein" evidence="1">
    <location>
        <begin position="18"/>
        <end position="439"/>
    </location>
</feature>
<dbReference type="InterPro" id="IPR015947">
    <property type="entry name" value="PUA-like_sf"/>
</dbReference>
<dbReference type="InterPro" id="IPR010036">
    <property type="entry name" value="MDP_1_eu_arc"/>
</dbReference>
<keyword evidence="1" id="KW-0732">Signal</keyword>
<dbReference type="SUPFAM" id="SSF56784">
    <property type="entry name" value="HAD-like"/>
    <property type="match status" value="1"/>
</dbReference>
<dbReference type="PROSITE" id="PS51857">
    <property type="entry name" value="CSD_2"/>
    <property type="match status" value="1"/>
</dbReference>
<dbReference type="SUPFAM" id="SSF50249">
    <property type="entry name" value="Nucleic acid-binding proteins"/>
    <property type="match status" value="1"/>
</dbReference>
<feature type="signal peptide" evidence="1">
    <location>
        <begin position="1"/>
        <end position="17"/>
    </location>
</feature>
<reference evidence="3" key="1">
    <citation type="submission" date="2021-11" db="EMBL/GenBank/DDBJ databases">
        <authorList>
            <consortium name="Genoscope - CEA"/>
            <person name="William W."/>
        </authorList>
    </citation>
    <scope>NUCLEOTIDE SEQUENCE</scope>
</reference>